<feature type="domain" description="4Fe-4S ferredoxin-type" evidence="4">
    <location>
        <begin position="5"/>
        <end position="35"/>
    </location>
</feature>
<dbReference type="GO" id="GO:0046872">
    <property type="term" value="F:metal ion binding"/>
    <property type="evidence" value="ECO:0007669"/>
    <property type="project" value="UniProtKB-KW"/>
</dbReference>
<dbReference type="InterPro" id="IPR017900">
    <property type="entry name" value="4Fe4S_Fe_S_CS"/>
</dbReference>
<evidence type="ECO:0000256" key="1">
    <source>
        <dbReference type="ARBA" id="ARBA00022723"/>
    </source>
</evidence>
<dbReference type="SUPFAM" id="SSF54862">
    <property type="entry name" value="4Fe-4S ferredoxins"/>
    <property type="match status" value="1"/>
</dbReference>
<evidence type="ECO:0000256" key="3">
    <source>
        <dbReference type="ARBA" id="ARBA00023014"/>
    </source>
</evidence>
<dbReference type="RefSeq" id="WP_212819278.1">
    <property type="nucleotide sequence ID" value="NZ_AP023415.1"/>
</dbReference>
<dbReference type="KEGG" id="vfa:MM35RIKEN_06570"/>
<dbReference type="InterPro" id="IPR052977">
    <property type="entry name" value="Polyferredoxin-like_ET"/>
</dbReference>
<dbReference type="PANTHER" id="PTHR43193">
    <property type="match status" value="1"/>
</dbReference>
<organism evidence="5 6">
    <name type="scientific">Vescimonas fastidiosa</name>
    <dbReference type="NCBI Taxonomy" id="2714353"/>
    <lineage>
        <taxon>Bacteria</taxon>
        <taxon>Bacillati</taxon>
        <taxon>Bacillota</taxon>
        <taxon>Clostridia</taxon>
        <taxon>Eubacteriales</taxon>
        <taxon>Oscillospiraceae</taxon>
        <taxon>Vescimonas</taxon>
    </lineage>
</organism>
<feature type="domain" description="4Fe-4S ferredoxin-type" evidence="4">
    <location>
        <begin position="40"/>
        <end position="69"/>
    </location>
</feature>
<gene>
    <name evidence="5" type="ORF">MM35RIKEN_06570</name>
</gene>
<dbReference type="PROSITE" id="PS51379">
    <property type="entry name" value="4FE4S_FER_2"/>
    <property type="match status" value="2"/>
</dbReference>
<accession>A0A810PW47</accession>
<evidence type="ECO:0000313" key="5">
    <source>
        <dbReference type="EMBL" id="BCK78465.1"/>
    </source>
</evidence>
<dbReference type="AlphaFoldDB" id="A0A810PW47"/>
<dbReference type="GO" id="GO:0051536">
    <property type="term" value="F:iron-sulfur cluster binding"/>
    <property type="evidence" value="ECO:0007669"/>
    <property type="project" value="UniProtKB-KW"/>
</dbReference>
<evidence type="ECO:0000259" key="4">
    <source>
        <dbReference type="PROSITE" id="PS51379"/>
    </source>
</evidence>
<evidence type="ECO:0000313" key="6">
    <source>
        <dbReference type="Proteomes" id="UP000681343"/>
    </source>
</evidence>
<dbReference type="Pfam" id="PF04432">
    <property type="entry name" value="FrhB_FdhB_C"/>
    <property type="match status" value="1"/>
</dbReference>
<proteinExistence type="predicted"/>
<protein>
    <submittedName>
        <fullName evidence="5">F420H2-dehydrogenase</fullName>
    </submittedName>
</protein>
<keyword evidence="6" id="KW-1185">Reference proteome</keyword>
<evidence type="ECO:0000256" key="2">
    <source>
        <dbReference type="ARBA" id="ARBA00023004"/>
    </source>
</evidence>
<dbReference type="Pfam" id="PF13187">
    <property type="entry name" value="Fer4_9"/>
    <property type="match status" value="1"/>
</dbReference>
<dbReference type="InterPro" id="IPR017896">
    <property type="entry name" value="4Fe4S_Fe-S-bd"/>
</dbReference>
<dbReference type="EMBL" id="AP023415">
    <property type="protein sequence ID" value="BCK78465.1"/>
    <property type="molecule type" value="Genomic_DNA"/>
</dbReference>
<reference evidence="5" key="1">
    <citation type="submission" date="2020-09" db="EMBL/GenBank/DDBJ databases">
        <title>New species isolated from human feces.</title>
        <authorList>
            <person name="Kitahara M."/>
            <person name="Shigeno Y."/>
            <person name="Shime M."/>
            <person name="Matsumoto Y."/>
            <person name="Nakamura S."/>
            <person name="Motooka D."/>
            <person name="Fukuoka S."/>
            <person name="Nishikawa H."/>
            <person name="Benno Y."/>
        </authorList>
    </citation>
    <scope>NUCLEOTIDE SEQUENCE</scope>
    <source>
        <strain evidence="5">MM35</strain>
    </source>
</reference>
<name>A0A810PW47_9FIRM</name>
<dbReference type="PANTHER" id="PTHR43193:SF2">
    <property type="entry name" value="POLYFERREDOXIN PROTEIN FWDF"/>
    <property type="match status" value="1"/>
</dbReference>
<sequence length="392" mass="43338">MISTASAHLAPKEHCTGCSACASGCPRGAIKMVADKEGFLYPQVTDACVHCGHCTHICPALKHREQRPEPTVFAVWNEDEAQRRLSTSGGAFAAIAGFVLESGGVVFGAAMDGDMRVVHTAIQSKEDLPRLMGTKLVQSDMGECFQQVRYYLDRGTFVFFTGTPCQVDGLYRYLGESPELLLTADTLCSGVPSPGVWSKVVDAMHYIKQRRVTAVQFCKKLTGSESRFVVDFEGGGQYDAPLGKSDYGRGLFRGLFLRPACYHCTCCSTNRVADLTFGSFKGLPSDFYPQQQKLGVSMLLINTVKGAHIFDMIPLHREKRTLAEAVAGNPALSHPAAFPKERAAFFDAFINQPFHKVYHRFFSISDWSYRVANEGKLRNFIRRIQSGKKDEK</sequence>
<dbReference type="Proteomes" id="UP000681343">
    <property type="component" value="Chromosome"/>
</dbReference>
<dbReference type="Gene3D" id="3.30.70.20">
    <property type="match status" value="1"/>
</dbReference>
<keyword evidence="2" id="KW-0408">Iron</keyword>
<dbReference type="PROSITE" id="PS00198">
    <property type="entry name" value="4FE4S_FER_1"/>
    <property type="match status" value="2"/>
</dbReference>
<keyword evidence="3" id="KW-0411">Iron-sulfur</keyword>
<dbReference type="InterPro" id="IPR007525">
    <property type="entry name" value="FrhB_FdhB_C"/>
</dbReference>
<keyword evidence="1" id="KW-0479">Metal-binding</keyword>